<dbReference type="PANTHER" id="PTHR43297:SF7">
    <property type="entry name" value="D,D-DIPEPTIDE TRANSPORT ATP-BINDING PROTEIN DDPD-RELATED"/>
    <property type="match status" value="1"/>
</dbReference>
<evidence type="ECO:0000256" key="5">
    <source>
        <dbReference type="ARBA" id="ARBA00022741"/>
    </source>
</evidence>
<evidence type="ECO:0000313" key="10">
    <source>
        <dbReference type="Proteomes" id="UP000184001"/>
    </source>
</evidence>
<keyword evidence="5" id="KW-0547">Nucleotide-binding</keyword>
<evidence type="ECO:0000256" key="6">
    <source>
        <dbReference type="ARBA" id="ARBA00022840"/>
    </source>
</evidence>
<dbReference type="Gene3D" id="3.40.50.300">
    <property type="entry name" value="P-loop containing nucleotide triphosphate hydrolases"/>
    <property type="match status" value="2"/>
</dbReference>
<comment type="caution">
    <text evidence="9">The sequence shown here is derived from an EMBL/GenBank/DDBJ whole genome shotgun (WGS) entry which is preliminary data.</text>
</comment>
<dbReference type="Pfam" id="PF00005">
    <property type="entry name" value="ABC_tran"/>
    <property type="match status" value="2"/>
</dbReference>
<feature type="domain" description="ABC transporter" evidence="8">
    <location>
        <begin position="269"/>
        <end position="471"/>
    </location>
</feature>
<evidence type="ECO:0000256" key="1">
    <source>
        <dbReference type="ARBA" id="ARBA00004417"/>
    </source>
</evidence>
<dbReference type="AlphaFoldDB" id="A0A8G2C8L4"/>
<accession>A0A8G2C8L4</accession>
<keyword evidence="4" id="KW-1003">Cell membrane</keyword>
<gene>
    <name evidence="9" type="ORF">SAMN05660830_01152</name>
</gene>
<reference evidence="9 10" key="1">
    <citation type="submission" date="2016-11" db="EMBL/GenBank/DDBJ databases">
        <authorList>
            <person name="Varghese N."/>
            <person name="Submissions S."/>
        </authorList>
    </citation>
    <scope>NUCLEOTIDE SEQUENCE [LARGE SCALE GENOMIC DNA]</scope>
    <source>
        <strain evidence="9 10">DSM 17919</strain>
    </source>
</reference>
<dbReference type="Proteomes" id="UP000184001">
    <property type="component" value="Unassembled WGS sequence"/>
</dbReference>
<dbReference type="SMART" id="SM00382">
    <property type="entry name" value="AAA"/>
    <property type="match status" value="2"/>
</dbReference>
<name>A0A8G2C8L4_9BACT</name>
<evidence type="ECO:0000256" key="3">
    <source>
        <dbReference type="ARBA" id="ARBA00022448"/>
    </source>
</evidence>
<sequence>MEIALSVKSLFVRPVTGGNEIVSPISFDIPKGTALSLVGETGSGKSLIAQAILGNITDDLAVGGEVYVDGTEYLGQSPRQRQRLWGRKLGMLPQEPWLSLDPTKRAAPQVEEVYRCVLGKDAQTSCRQTTDDLARFNLGESRDKYPHQISGGMAQRLVFCCIMAGGTDILIVDEPTKGLDVDRKQEVIDQLQGVLDRQGTLLVITHDVEVAESLKGQTIVMRNGVEQERSTTQALFASPTSEYARELINAVPSRWEKTEKHPVTGDDVISCTGIAKSFSGDTLFTDVDLSIAKGEIVGLLGPSGSGKSTLGDILLGLASPDTGKVMRTNGFNSFQFLKLYQDPPASFSPFHTVKSSLEELVALHGLADDRFYELMDKLKLDRSLLERKPAGISGGELQRLAIVRALLLNPVFLFADEPTSRLDPLTQKETMHHLTSAVRDNNCGMLLVSHDINLLEKSCDRVINLEKWMYH</sequence>
<evidence type="ECO:0000313" key="9">
    <source>
        <dbReference type="EMBL" id="SHI83713.1"/>
    </source>
</evidence>
<dbReference type="PROSITE" id="PS50893">
    <property type="entry name" value="ABC_TRANSPORTER_2"/>
    <property type="match status" value="2"/>
</dbReference>
<comment type="similarity">
    <text evidence="2">Belongs to the ABC transporter superfamily.</text>
</comment>
<evidence type="ECO:0000259" key="8">
    <source>
        <dbReference type="PROSITE" id="PS50893"/>
    </source>
</evidence>
<evidence type="ECO:0000256" key="7">
    <source>
        <dbReference type="ARBA" id="ARBA00023136"/>
    </source>
</evidence>
<keyword evidence="3" id="KW-0813">Transport</keyword>
<dbReference type="GO" id="GO:0016887">
    <property type="term" value="F:ATP hydrolysis activity"/>
    <property type="evidence" value="ECO:0007669"/>
    <property type="project" value="InterPro"/>
</dbReference>
<evidence type="ECO:0000256" key="4">
    <source>
        <dbReference type="ARBA" id="ARBA00022475"/>
    </source>
</evidence>
<organism evidence="9 10">
    <name type="scientific">Halodesulfovibrio aestuarii</name>
    <dbReference type="NCBI Taxonomy" id="126333"/>
    <lineage>
        <taxon>Bacteria</taxon>
        <taxon>Pseudomonadati</taxon>
        <taxon>Thermodesulfobacteriota</taxon>
        <taxon>Desulfovibrionia</taxon>
        <taxon>Desulfovibrionales</taxon>
        <taxon>Desulfovibrionaceae</taxon>
        <taxon>Halodesulfovibrio</taxon>
    </lineage>
</organism>
<feature type="domain" description="ABC transporter" evidence="8">
    <location>
        <begin position="5"/>
        <end position="248"/>
    </location>
</feature>
<comment type="subcellular location">
    <subcellularLocation>
        <location evidence="1">Cell inner membrane</location>
        <topology evidence="1">Peripheral membrane protein</topology>
    </subcellularLocation>
</comment>
<dbReference type="GO" id="GO:0005886">
    <property type="term" value="C:plasma membrane"/>
    <property type="evidence" value="ECO:0007669"/>
    <property type="project" value="UniProtKB-SubCell"/>
</dbReference>
<dbReference type="InterPro" id="IPR050388">
    <property type="entry name" value="ABC_Ni/Peptide_Import"/>
</dbReference>
<evidence type="ECO:0000256" key="2">
    <source>
        <dbReference type="ARBA" id="ARBA00005417"/>
    </source>
</evidence>
<dbReference type="RefSeq" id="WP_020002268.1">
    <property type="nucleotide sequence ID" value="NZ_CP192219.1"/>
</dbReference>
<dbReference type="InterPro" id="IPR027417">
    <property type="entry name" value="P-loop_NTPase"/>
</dbReference>
<dbReference type="InterPro" id="IPR003593">
    <property type="entry name" value="AAA+_ATPase"/>
</dbReference>
<dbReference type="EMBL" id="FQZR01000002">
    <property type="protein sequence ID" value="SHI83713.1"/>
    <property type="molecule type" value="Genomic_DNA"/>
</dbReference>
<dbReference type="SUPFAM" id="SSF52540">
    <property type="entry name" value="P-loop containing nucleoside triphosphate hydrolases"/>
    <property type="match status" value="2"/>
</dbReference>
<dbReference type="PROSITE" id="PS00211">
    <property type="entry name" value="ABC_TRANSPORTER_1"/>
    <property type="match status" value="2"/>
</dbReference>
<dbReference type="InterPro" id="IPR003439">
    <property type="entry name" value="ABC_transporter-like_ATP-bd"/>
</dbReference>
<keyword evidence="6 9" id="KW-0067">ATP-binding</keyword>
<keyword evidence="7" id="KW-0472">Membrane</keyword>
<dbReference type="GO" id="GO:0005524">
    <property type="term" value="F:ATP binding"/>
    <property type="evidence" value="ECO:0007669"/>
    <property type="project" value="UniProtKB-KW"/>
</dbReference>
<dbReference type="PANTHER" id="PTHR43297">
    <property type="entry name" value="OLIGOPEPTIDE TRANSPORT ATP-BINDING PROTEIN APPD"/>
    <property type="match status" value="1"/>
</dbReference>
<dbReference type="InterPro" id="IPR017871">
    <property type="entry name" value="ABC_transporter-like_CS"/>
</dbReference>
<protein>
    <submittedName>
        <fullName evidence="9">Peptide/nickel transport system ATP-binding protein</fullName>
    </submittedName>
</protein>
<proteinExistence type="inferred from homology"/>